<evidence type="ECO:0000313" key="3">
    <source>
        <dbReference type="Proteomes" id="UP000054498"/>
    </source>
</evidence>
<gene>
    <name evidence="2" type="ORF">MNEG_2297</name>
</gene>
<dbReference type="RefSeq" id="XP_013904678.1">
    <property type="nucleotide sequence ID" value="XM_014049224.1"/>
</dbReference>
<keyword evidence="1" id="KW-0732">Signal</keyword>
<dbReference type="AlphaFoldDB" id="A0A0D2LGR0"/>
<dbReference type="EMBL" id="KK100474">
    <property type="protein sequence ID" value="KIZ05659.1"/>
    <property type="molecule type" value="Genomic_DNA"/>
</dbReference>
<keyword evidence="3" id="KW-1185">Reference proteome</keyword>
<dbReference type="PROSITE" id="PS51257">
    <property type="entry name" value="PROKAR_LIPOPROTEIN"/>
    <property type="match status" value="1"/>
</dbReference>
<evidence type="ECO:0000256" key="1">
    <source>
        <dbReference type="SAM" id="SignalP"/>
    </source>
</evidence>
<organism evidence="2 3">
    <name type="scientific">Monoraphidium neglectum</name>
    <dbReference type="NCBI Taxonomy" id="145388"/>
    <lineage>
        <taxon>Eukaryota</taxon>
        <taxon>Viridiplantae</taxon>
        <taxon>Chlorophyta</taxon>
        <taxon>core chlorophytes</taxon>
        <taxon>Chlorophyceae</taxon>
        <taxon>CS clade</taxon>
        <taxon>Sphaeropleales</taxon>
        <taxon>Selenastraceae</taxon>
        <taxon>Monoraphidium</taxon>
    </lineage>
</organism>
<name>A0A0D2LGR0_9CHLO</name>
<sequence>MHRLRIAAAAVLLLALVQTTTAVNGGSGCKLYFRPKILAALQARNITDPATIFKALSSTLFVNSYLCKSCRGPANVLKNKGLVDPKLGECCECNRTSAAPGVRRVGRAVGLRLSMLSLQNGKILQRFGCSKCIKETPNSNATTGPYDPVARTFSATKCTV</sequence>
<protein>
    <submittedName>
        <fullName evidence="2">Uncharacterized protein</fullName>
    </submittedName>
</protein>
<dbReference type="GeneID" id="25735175"/>
<dbReference type="Proteomes" id="UP000054498">
    <property type="component" value="Unassembled WGS sequence"/>
</dbReference>
<evidence type="ECO:0000313" key="2">
    <source>
        <dbReference type="EMBL" id="KIZ05659.1"/>
    </source>
</evidence>
<feature type="signal peptide" evidence="1">
    <location>
        <begin position="1"/>
        <end position="22"/>
    </location>
</feature>
<feature type="chain" id="PRO_5002246487" evidence="1">
    <location>
        <begin position="23"/>
        <end position="160"/>
    </location>
</feature>
<dbReference type="KEGG" id="mng:MNEG_2297"/>
<reference evidence="2 3" key="1">
    <citation type="journal article" date="2013" name="BMC Genomics">
        <title>Reconstruction of the lipid metabolism for the microalga Monoraphidium neglectum from its genome sequence reveals characteristics suitable for biofuel production.</title>
        <authorList>
            <person name="Bogen C."/>
            <person name="Al-Dilaimi A."/>
            <person name="Albersmeier A."/>
            <person name="Wichmann J."/>
            <person name="Grundmann M."/>
            <person name="Rupp O."/>
            <person name="Lauersen K.J."/>
            <person name="Blifernez-Klassen O."/>
            <person name="Kalinowski J."/>
            <person name="Goesmann A."/>
            <person name="Mussgnug J.H."/>
            <person name="Kruse O."/>
        </authorList>
    </citation>
    <scope>NUCLEOTIDE SEQUENCE [LARGE SCALE GENOMIC DNA]</scope>
    <source>
        <strain evidence="2 3">SAG 48.87</strain>
    </source>
</reference>
<accession>A0A0D2LGR0</accession>
<proteinExistence type="predicted"/>